<dbReference type="PROSITE" id="PS50005">
    <property type="entry name" value="TPR"/>
    <property type="match status" value="2"/>
</dbReference>
<dbReference type="PRINTS" id="PR00364">
    <property type="entry name" value="DISEASERSIST"/>
</dbReference>
<dbReference type="SMART" id="SM00862">
    <property type="entry name" value="Trans_reg_C"/>
    <property type="match status" value="1"/>
</dbReference>
<dbReference type="GO" id="GO:0000160">
    <property type="term" value="P:phosphorelay signal transduction system"/>
    <property type="evidence" value="ECO:0007669"/>
    <property type="project" value="InterPro"/>
</dbReference>
<dbReference type="Gene3D" id="1.25.40.10">
    <property type="entry name" value="Tetratricopeptide repeat domain"/>
    <property type="match status" value="3"/>
</dbReference>
<accession>A0A5Q0H157</accession>
<dbReference type="CDD" id="cd15831">
    <property type="entry name" value="BTAD"/>
    <property type="match status" value="1"/>
</dbReference>
<feature type="repeat" description="TPR" evidence="5">
    <location>
        <begin position="826"/>
        <end position="859"/>
    </location>
</feature>
<evidence type="ECO:0000256" key="7">
    <source>
        <dbReference type="SAM" id="MobiDB-lite"/>
    </source>
</evidence>
<dbReference type="SUPFAM" id="SSF52540">
    <property type="entry name" value="P-loop containing nucleoside triphosphate hydrolases"/>
    <property type="match status" value="1"/>
</dbReference>
<dbReference type="GO" id="GO:0003677">
    <property type="term" value="F:DNA binding"/>
    <property type="evidence" value="ECO:0007669"/>
    <property type="project" value="UniProtKB-UniRule"/>
</dbReference>
<evidence type="ECO:0000313" key="10">
    <source>
        <dbReference type="Proteomes" id="UP000325787"/>
    </source>
</evidence>
<dbReference type="PROSITE" id="PS51755">
    <property type="entry name" value="OMPR_PHOB"/>
    <property type="match status" value="1"/>
</dbReference>
<dbReference type="InterPro" id="IPR027417">
    <property type="entry name" value="P-loop_NTPase"/>
</dbReference>
<evidence type="ECO:0000259" key="8">
    <source>
        <dbReference type="PROSITE" id="PS51755"/>
    </source>
</evidence>
<evidence type="ECO:0000256" key="5">
    <source>
        <dbReference type="PROSITE-ProRule" id="PRU00339"/>
    </source>
</evidence>
<evidence type="ECO:0000256" key="2">
    <source>
        <dbReference type="ARBA" id="ARBA00023015"/>
    </source>
</evidence>
<protein>
    <submittedName>
        <fullName evidence="9">Tetratricopeptide repeat protein</fullName>
    </submittedName>
</protein>
<evidence type="ECO:0000256" key="1">
    <source>
        <dbReference type="ARBA" id="ARBA00005820"/>
    </source>
</evidence>
<dbReference type="InterPro" id="IPR019734">
    <property type="entry name" value="TPR_rpt"/>
</dbReference>
<dbReference type="InterPro" id="IPR016032">
    <property type="entry name" value="Sig_transdc_resp-reg_C-effctor"/>
</dbReference>
<dbReference type="PANTHER" id="PTHR35807:SF1">
    <property type="entry name" value="TRANSCRIPTIONAL REGULATOR REDD"/>
    <property type="match status" value="1"/>
</dbReference>
<dbReference type="Pfam" id="PF03704">
    <property type="entry name" value="BTAD"/>
    <property type="match status" value="1"/>
</dbReference>
<feature type="domain" description="OmpR/PhoB-type" evidence="8">
    <location>
        <begin position="1"/>
        <end position="99"/>
    </location>
</feature>
<keyword evidence="2" id="KW-0805">Transcription regulation</keyword>
<gene>
    <name evidence="9" type="ORF">EKG83_23515</name>
</gene>
<sequence>MARRRCGVEVRLLGEVVVLAGGRPVDLGPARQRCVWAALALDANRVVPVERLVERVWDEPPLRARAVLTSYVSRLRQALAGHDGAVGLVRRSGGYLLEADESVIDLHRFRALAARTGDVDALTGALALWRGEPLAGLSGPWVEAERDRLRQERLAAEHDLVDARLAAGQGAELVAELAARAAEHPLDERVAGQYLLALHRAGRTADALAHYRLVERRLARDLGTDPGPALRELHRRLRDTDPDPDPDTAPPVATGPVPRQLPAAPPHFTGRDAELTALTAAAERGGAVVISAITGAGGIGKTWLALHWAHRNLHRFPDGQLFVDLRGFSPDSEPMDPAVAVRGFLDALGVPPGRQPADPSAQTALFHELAAGKRMLLVLDNAAGAAQAAPLLPGGSTCTVLVTSRSRTAAAVAGRELALGVLDDTEARDLLTAKLGAGRTAAEPAAVTELIRLCGGFPLALGIVAGHAHTRPHLPLSVVAADLRDLGLAALEDSDPTASLPAVLSWSLRALTPDQRRAYALLGTAPGPDIGLPAAASLVGLPRDEAAAVLAALEHASLLTRDGHDRHRMHDLIRAHAADTAHDLPEPERDAALRRLLDFYLHTADAADRAVYPSRGTLALDPPAPGVHPHPDFDPATAMAWFDAEHPNLLAAHHHAAARGRHRTTWDLARSLHSYHQRRGHLHDRITVWRAALAAAAHLPDPGALIQAHRLLGTAQALLGRHEEAFEHMHRALALAEEHRDPTHQAHTHRMLALAWERQGDDRRALEHITRSLHLHRALGQPVLEADALNAVGWYHARLGDYDTAREHCLAALALQRDQADDGAVANTLDSLGYIDHRTGRHAEAVEHYRQALDRYRELGITYEYTDTLDRLGHPHAALGQRDRAREVWREALRLYRHQDRDTDADRVRRQLDELDGRPG</sequence>
<dbReference type="GO" id="GO:0043531">
    <property type="term" value="F:ADP binding"/>
    <property type="evidence" value="ECO:0007669"/>
    <property type="project" value="InterPro"/>
</dbReference>
<name>A0A5Q0H157_SACSY</name>
<dbReference type="Gene3D" id="3.40.50.300">
    <property type="entry name" value="P-loop containing nucleotide triphosphate hydrolases"/>
    <property type="match status" value="1"/>
</dbReference>
<evidence type="ECO:0000256" key="4">
    <source>
        <dbReference type="ARBA" id="ARBA00023163"/>
    </source>
</evidence>
<keyword evidence="10" id="KW-1185">Reference proteome</keyword>
<dbReference type="Gene3D" id="1.10.10.10">
    <property type="entry name" value="Winged helix-like DNA-binding domain superfamily/Winged helix DNA-binding domain"/>
    <property type="match status" value="1"/>
</dbReference>
<organism evidence="9 10">
    <name type="scientific">Saccharothrix syringae</name>
    <name type="common">Nocardiopsis syringae</name>
    <dbReference type="NCBI Taxonomy" id="103733"/>
    <lineage>
        <taxon>Bacteria</taxon>
        <taxon>Bacillati</taxon>
        <taxon>Actinomycetota</taxon>
        <taxon>Actinomycetes</taxon>
        <taxon>Pseudonocardiales</taxon>
        <taxon>Pseudonocardiaceae</taxon>
        <taxon>Saccharothrix</taxon>
    </lineage>
</organism>
<dbReference type="InterPro" id="IPR005158">
    <property type="entry name" value="BTAD"/>
</dbReference>
<comment type="similarity">
    <text evidence="1">Belongs to the AfsR/DnrI/RedD regulatory family.</text>
</comment>
<dbReference type="KEGG" id="ssyi:EKG83_23515"/>
<evidence type="ECO:0000256" key="3">
    <source>
        <dbReference type="ARBA" id="ARBA00023125"/>
    </source>
</evidence>
<dbReference type="SUPFAM" id="SSF46894">
    <property type="entry name" value="C-terminal effector domain of the bipartite response regulators"/>
    <property type="match status" value="1"/>
</dbReference>
<dbReference type="Pfam" id="PF13424">
    <property type="entry name" value="TPR_12"/>
    <property type="match status" value="1"/>
</dbReference>
<evidence type="ECO:0000313" key="9">
    <source>
        <dbReference type="EMBL" id="QFZ19996.1"/>
    </source>
</evidence>
<dbReference type="Proteomes" id="UP000325787">
    <property type="component" value="Chromosome"/>
</dbReference>
<dbReference type="InterPro" id="IPR001867">
    <property type="entry name" value="OmpR/PhoB-type_DNA-bd"/>
</dbReference>
<proteinExistence type="inferred from homology"/>
<feature type="repeat" description="TPR" evidence="5">
    <location>
        <begin position="706"/>
        <end position="739"/>
    </location>
</feature>
<keyword evidence="3 6" id="KW-0238">DNA-binding</keyword>
<dbReference type="InterPro" id="IPR036388">
    <property type="entry name" value="WH-like_DNA-bd_sf"/>
</dbReference>
<feature type="DNA-binding region" description="OmpR/PhoB-type" evidence="6">
    <location>
        <begin position="1"/>
        <end position="99"/>
    </location>
</feature>
<dbReference type="PANTHER" id="PTHR35807">
    <property type="entry name" value="TRANSCRIPTIONAL REGULATOR REDD-RELATED"/>
    <property type="match status" value="1"/>
</dbReference>
<keyword evidence="4" id="KW-0804">Transcription</keyword>
<dbReference type="SMART" id="SM01043">
    <property type="entry name" value="BTAD"/>
    <property type="match status" value="1"/>
</dbReference>
<dbReference type="InterPro" id="IPR011990">
    <property type="entry name" value="TPR-like_helical_dom_sf"/>
</dbReference>
<dbReference type="SMART" id="SM00028">
    <property type="entry name" value="TPR"/>
    <property type="match status" value="5"/>
</dbReference>
<keyword evidence="5" id="KW-0802">TPR repeat</keyword>
<dbReference type="EMBL" id="CP034550">
    <property type="protein sequence ID" value="QFZ19996.1"/>
    <property type="molecule type" value="Genomic_DNA"/>
</dbReference>
<reference evidence="10" key="1">
    <citation type="journal article" date="2021" name="Curr. Microbiol.">
        <title>Complete genome of nocamycin-producing strain Saccharothrix syringae NRRL B-16468 reveals the biosynthetic potential for secondary metabolites.</title>
        <authorList>
            <person name="Mo X."/>
            <person name="Yang S."/>
        </authorList>
    </citation>
    <scope>NUCLEOTIDE SEQUENCE [LARGE SCALE GENOMIC DNA]</scope>
    <source>
        <strain evidence="10">ATCC 51364 / DSM 43886 / JCM 6844 / KCTC 9398 / NBRC 14523 / NRRL B-16468 / INA 2240</strain>
    </source>
</reference>
<dbReference type="SUPFAM" id="SSF48452">
    <property type="entry name" value="TPR-like"/>
    <property type="match status" value="2"/>
</dbReference>
<dbReference type="Pfam" id="PF00486">
    <property type="entry name" value="Trans_reg_C"/>
    <property type="match status" value="1"/>
</dbReference>
<dbReference type="AlphaFoldDB" id="A0A5Q0H157"/>
<dbReference type="GO" id="GO:0006355">
    <property type="term" value="P:regulation of DNA-templated transcription"/>
    <property type="evidence" value="ECO:0007669"/>
    <property type="project" value="InterPro"/>
</dbReference>
<dbReference type="InterPro" id="IPR051677">
    <property type="entry name" value="AfsR-DnrI-RedD_regulator"/>
</dbReference>
<evidence type="ECO:0000256" key="6">
    <source>
        <dbReference type="PROSITE-ProRule" id="PRU01091"/>
    </source>
</evidence>
<feature type="region of interest" description="Disordered" evidence="7">
    <location>
        <begin position="236"/>
        <end position="269"/>
    </location>
</feature>